<dbReference type="AlphaFoldDB" id="A0A1Y5MS36"/>
<comment type="caution">
    <text evidence="1">The sequence shown here is derived from an EMBL/GenBank/DDBJ whole genome shotgun (WGS) entry which is preliminary data.</text>
</comment>
<dbReference type="GO" id="GO:0008233">
    <property type="term" value="F:peptidase activity"/>
    <property type="evidence" value="ECO:0007669"/>
    <property type="project" value="UniProtKB-KW"/>
</dbReference>
<organism evidence="1 2">
    <name type="scientific">Campylobacter concisus</name>
    <dbReference type="NCBI Taxonomy" id="199"/>
    <lineage>
        <taxon>Bacteria</taxon>
        <taxon>Pseudomonadati</taxon>
        <taxon>Campylobacterota</taxon>
        <taxon>Epsilonproteobacteria</taxon>
        <taxon>Campylobacterales</taxon>
        <taxon>Campylobacteraceae</taxon>
        <taxon>Campylobacter</taxon>
    </lineage>
</organism>
<dbReference type="GO" id="GO:0006508">
    <property type="term" value="P:proteolysis"/>
    <property type="evidence" value="ECO:0007669"/>
    <property type="project" value="UniProtKB-KW"/>
</dbReference>
<gene>
    <name evidence="1" type="ORF">B9N62_05070</name>
</gene>
<dbReference type="EMBL" id="NDYO01000006">
    <property type="protein sequence ID" value="OUT11368.1"/>
    <property type="molecule type" value="Genomic_DNA"/>
</dbReference>
<protein>
    <submittedName>
        <fullName evidence="1">Glycoprotease</fullName>
    </submittedName>
</protein>
<sequence length="120" mass="13213">MTTDEHVSEVLIKILENLSSKFNITKIIYANTPGSFMGLKAAYVILKTFSLAKGCKFYAVSGFSLNGGQAIRANKNLSFILKDGKISLEKVEPVGFRLPLNLDELKLNSDTLPDYIIQAV</sequence>
<accession>A0A1Y5MS36</accession>
<dbReference type="Gene3D" id="3.30.420.40">
    <property type="match status" value="1"/>
</dbReference>
<dbReference type="Proteomes" id="UP000195967">
    <property type="component" value="Unassembled WGS sequence"/>
</dbReference>
<proteinExistence type="predicted"/>
<reference evidence="1 2" key="1">
    <citation type="submission" date="2017-04" db="EMBL/GenBank/DDBJ databases">
        <title>Complete genome of Campylobacter concisus ATCC 33237T and draft genomes for an additional eight well characterized C. concisus strains.</title>
        <authorList>
            <person name="Cornelius A.J."/>
            <person name="Miller W.G."/>
            <person name="Lastovica A.J."/>
            <person name="On S.L."/>
            <person name="French N.P."/>
            <person name="Vandenberg O."/>
            <person name="Biggs P.J."/>
        </authorList>
    </citation>
    <scope>NUCLEOTIDE SEQUENCE [LARGE SCALE GENOMIC DNA]</scope>
    <source>
        <strain evidence="1 2">Lasto28.99</strain>
    </source>
</reference>
<evidence type="ECO:0000313" key="1">
    <source>
        <dbReference type="EMBL" id="OUT11368.1"/>
    </source>
</evidence>
<dbReference type="SUPFAM" id="SSF53067">
    <property type="entry name" value="Actin-like ATPase domain"/>
    <property type="match status" value="1"/>
</dbReference>
<keyword evidence="1" id="KW-0378">Hydrolase</keyword>
<name>A0A1Y5MS36_9BACT</name>
<dbReference type="InterPro" id="IPR043129">
    <property type="entry name" value="ATPase_NBD"/>
</dbReference>
<evidence type="ECO:0000313" key="2">
    <source>
        <dbReference type="Proteomes" id="UP000195967"/>
    </source>
</evidence>
<keyword evidence="1" id="KW-0645">Protease</keyword>